<dbReference type="AlphaFoldDB" id="A0A0B5EYZ3"/>
<dbReference type="InterPro" id="IPR003018">
    <property type="entry name" value="GAF"/>
</dbReference>
<gene>
    <name evidence="5" type="ORF">SLNWT_3455</name>
</gene>
<evidence type="ECO:0000313" key="6">
    <source>
        <dbReference type="Proteomes" id="UP000031523"/>
    </source>
</evidence>
<dbReference type="Proteomes" id="UP000031523">
    <property type="component" value="Chromosome"/>
</dbReference>
<dbReference type="Pfam" id="PF00196">
    <property type="entry name" value="GerE"/>
    <property type="match status" value="1"/>
</dbReference>
<dbReference type="SMART" id="SM00421">
    <property type="entry name" value="HTH_LUXR"/>
    <property type="match status" value="1"/>
</dbReference>
<name>A0A0B5EYZ3_STRA4</name>
<feature type="domain" description="HTH luxR-type" evidence="4">
    <location>
        <begin position="227"/>
        <end position="292"/>
    </location>
</feature>
<dbReference type="Pfam" id="PF01590">
    <property type="entry name" value="GAF"/>
    <property type="match status" value="1"/>
</dbReference>
<dbReference type="PANTHER" id="PTHR44688">
    <property type="entry name" value="DNA-BINDING TRANSCRIPTIONAL ACTIVATOR DEVR_DOSR"/>
    <property type="match status" value="1"/>
</dbReference>
<dbReference type="CDD" id="cd06170">
    <property type="entry name" value="LuxR_C_like"/>
    <property type="match status" value="1"/>
</dbReference>
<evidence type="ECO:0000256" key="2">
    <source>
        <dbReference type="ARBA" id="ARBA00023125"/>
    </source>
</evidence>
<evidence type="ECO:0000313" key="5">
    <source>
        <dbReference type="EMBL" id="AJE83831.1"/>
    </source>
</evidence>
<dbReference type="Gene3D" id="3.30.450.40">
    <property type="match status" value="1"/>
</dbReference>
<reference evidence="5 6" key="1">
    <citation type="submission" date="2015-01" db="EMBL/GenBank/DDBJ databases">
        <title>Enhanced salinomycin production by adjusting the supply of polyketide extender units in Streptomyce albus DSM 41398.</title>
        <authorList>
            <person name="Lu C."/>
        </authorList>
    </citation>
    <scope>NUCLEOTIDE SEQUENCE [LARGE SCALE GENOMIC DNA]</scope>
    <source>
        <strain evidence="6">ATCC 21838 / DSM 41398 / FERM P-419 / JCM 4703 / NBRC 107858</strain>
    </source>
</reference>
<proteinExistence type="predicted"/>
<dbReference type="GO" id="GO:0006355">
    <property type="term" value="P:regulation of DNA-templated transcription"/>
    <property type="evidence" value="ECO:0007669"/>
    <property type="project" value="InterPro"/>
</dbReference>
<keyword evidence="2" id="KW-0238">DNA-binding</keyword>
<evidence type="ECO:0000256" key="3">
    <source>
        <dbReference type="ARBA" id="ARBA00023163"/>
    </source>
</evidence>
<dbReference type="PROSITE" id="PS50043">
    <property type="entry name" value="HTH_LUXR_2"/>
    <property type="match status" value="1"/>
</dbReference>
<accession>A0A0B5EYZ3</accession>
<evidence type="ECO:0000259" key="4">
    <source>
        <dbReference type="PROSITE" id="PS50043"/>
    </source>
</evidence>
<dbReference type="InterPro" id="IPR000792">
    <property type="entry name" value="Tscrpt_reg_LuxR_C"/>
</dbReference>
<dbReference type="SUPFAM" id="SSF46894">
    <property type="entry name" value="C-terminal effector domain of the bipartite response regulators"/>
    <property type="match status" value="1"/>
</dbReference>
<organism evidence="5 6">
    <name type="scientific">Streptomyces albus (strain ATCC 21838 / DSM 41398 / FERM P-419 / JCM 4703 / NBRC 107858)</name>
    <dbReference type="NCBI Taxonomy" id="1081613"/>
    <lineage>
        <taxon>Bacteria</taxon>
        <taxon>Bacillati</taxon>
        <taxon>Actinomycetota</taxon>
        <taxon>Actinomycetes</taxon>
        <taxon>Kitasatosporales</taxon>
        <taxon>Streptomycetaceae</taxon>
        <taxon>Streptomyces</taxon>
    </lineage>
</organism>
<protein>
    <submittedName>
        <fullName evidence="5">GAF modulated LuxR family transcriptional regulator</fullName>
    </submittedName>
</protein>
<dbReference type="SUPFAM" id="SSF55781">
    <property type="entry name" value="GAF domain-like"/>
    <property type="match status" value="1"/>
</dbReference>
<dbReference type="Gene3D" id="1.10.10.10">
    <property type="entry name" value="Winged helix-like DNA-binding domain superfamily/Winged helix DNA-binding domain"/>
    <property type="match status" value="1"/>
</dbReference>
<dbReference type="InterPro" id="IPR016032">
    <property type="entry name" value="Sig_transdc_resp-reg_C-effctor"/>
</dbReference>
<dbReference type="PANTHER" id="PTHR44688:SF16">
    <property type="entry name" value="DNA-BINDING TRANSCRIPTIONAL ACTIVATOR DEVR_DOSR"/>
    <property type="match status" value="1"/>
</dbReference>
<dbReference type="PRINTS" id="PR00038">
    <property type="entry name" value="HTHLUXR"/>
</dbReference>
<sequence length="296" mass="32489">MRPDPGPERHAAARAALGTALRRLAAGSTEQLRARAPEELSTACGFTRAMLSAVRGSRWVPLRLHTRDDLDPAAAAFRAYVARGPEIPLANMLAETEMVRRRTAVLVPSTLLDRRAFRPIIEIARSPAYVAAPLVAEGRTIGFVHADRVGQSRTVDEGDRRLIRAFADEFAVLYQHSWWVERLAERTRWAAGELRRAEEALRGLDSADLPLPAVLQGSADGHGGSPEARVDSPLTVREREVLAQIVDGATNRVVAHRLQVSEDTVKTHVRSVLRKLGVTTRSAAVARYLDTRSGRP</sequence>
<keyword evidence="6" id="KW-1185">Reference proteome</keyword>
<dbReference type="GO" id="GO:0003677">
    <property type="term" value="F:DNA binding"/>
    <property type="evidence" value="ECO:0007669"/>
    <property type="project" value="UniProtKB-KW"/>
</dbReference>
<dbReference type="KEGG" id="sals:SLNWT_3455"/>
<dbReference type="InterPro" id="IPR029016">
    <property type="entry name" value="GAF-like_dom_sf"/>
</dbReference>
<dbReference type="InterPro" id="IPR036388">
    <property type="entry name" value="WH-like_DNA-bd_sf"/>
</dbReference>
<keyword evidence="3" id="KW-0804">Transcription</keyword>
<evidence type="ECO:0000256" key="1">
    <source>
        <dbReference type="ARBA" id="ARBA00023015"/>
    </source>
</evidence>
<dbReference type="EMBL" id="CP010519">
    <property type="protein sequence ID" value="AJE83831.1"/>
    <property type="molecule type" value="Genomic_DNA"/>
</dbReference>
<keyword evidence="1" id="KW-0805">Transcription regulation</keyword>
<dbReference type="PROSITE" id="PS00622">
    <property type="entry name" value="HTH_LUXR_1"/>
    <property type="match status" value="1"/>
</dbReference>